<name>A0A1D1US18_RAMVA</name>
<organism evidence="2 3">
    <name type="scientific">Ramazzottius varieornatus</name>
    <name type="common">Water bear</name>
    <name type="synonym">Tardigrade</name>
    <dbReference type="NCBI Taxonomy" id="947166"/>
    <lineage>
        <taxon>Eukaryota</taxon>
        <taxon>Metazoa</taxon>
        <taxon>Ecdysozoa</taxon>
        <taxon>Tardigrada</taxon>
        <taxon>Eutardigrada</taxon>
        <taxon>Parachela</taxon>
        <taxon>Hypsibioidea</taxon>
        <taxon>Ramazzottiidae</taxon>
        <taxon>Ramazzottius</taxon>
    </lineage>
</organism>
<reference evidence="2 3" key="1">
    <citation type="journal article" date="2016" name="Nat. Commun.">
        <title>Extremotolerant tardigrade genome and improved radiotolerance of human cultured cells by tardigrade-unique protein.</title>
        <authorList>
            <person name="Hashimoto T."/>
            <person name="Horikawa D.D."/>
            <person name="Saito Y."/>
            <person name="Kuwahara H."/>
            <person name="Kozuka-Hata H."/>
            <person name="Shin-I T."/>
            <person name="Minakuchi Y."/>
            <person name="Ohishi K."/>
            <person name="Motoyama A."/>
            <person name="Aizu T."/>
            <person name="Enomoto A."/>
            <person name="Kondo K."/>
            <person name="Tanaka S."/>
            <person name="Hara Y."/>
            <person name="Koshikawa S."/>
            <person name="Sagara H."/>
            <person name="Miura T."/>
            <person name="Yokobori S."/>
            <person name="Miyagawa K."/>
            <person name="Suzuki Y."/>
            <person name="Kubo T."/>
            <person name="Oyama M."/>
            <person name="Kohara Y."/>
            <person name="Fujiyama A."/>
            <person name="Arakawa K."/>
            <person name="Katayama T."/>
            <person name="Toyoda A."/>
            <person name="Kunieda T."/>
        </authorList>
    </citation>
    <scope>NUCLEOTIDE SEQUENCE [LARGE SCALE GENOMIC DNA]</scope>
    <source>
        <strain evidence="2 3">YOKOZUNA-1</strain>
    </source>
</reference>
<keyword evidence="3" id="KW-1185">Reference proteome</keyword>
<sequence length="58" mass="6735">MGRRIPTRPQNQRQKQKQKVCTRMSHSCRNAWLSCTTIHAPFGNAHMHSNRLGGYVWA</sequence>
<dbReference type="Proteomes" id="UP000186922">
    <property type="component" value="Unassembled WGS sequence"/>
</dbReference>
<protein>
    <submittedName>
        <fullName evidence="2">Uncharacterized protein</fullName>
    </submittedName>
</protein>
<evidence type="ECO:0000313" key="3">
    <source>
        <dbReference type="Proteomes" id="UP000186922"/>
    </source>
</evidence>
<comment type="caution">
    <text evidence="2">The sequence shown here is derived from an EMBL/GenBank/DDBJ whole genome shotgun (WGS) entry which is preliminary data.</text>
</comment>
<evidence type="ECO:0000256" key="1">
    <source>
        <dbReference type="SAM" id="MobiDB-lite"/>
    </source>
</evidence>
<dbReference type="AlphaFoldDB" id="A0A1D1US18"/>
<gene>
    <name evidence="2" type="primary">RvY_02523-1</name>
    <name evidence="2" type="synonym">RvY_02523.1</name>
    <name evidence="2" type="ORF">RvY_02523</name>
</gene>
<evidence type="ECO:0000313" key="2">
    <source>
        <dbReference type="EMBL" id="GAU90047.1"/>
    </source>
</evidence>
<feature type="region of interest" description="Disordered" evidence="1">
    <location>
        <begin position="1"/>
        <end position="20"/>
    </location>
</feature>
<accession>A0A1D1US18</accession>
<proteinExistence type="predicted"/>
<dbReference type="EMBL" id="BDGG01000001">
    <property type="protein sequence ID" value="GAU90047.1"/>
    <property type="molecule type" value="Genomic_DNA"/>
</dbReference>